<gene>
    <name evidence="2" type="ORF">XELAEV_18030179mg</name>
</gene>
<sequence length="345" mass="39420">MHPSISFTLSYDFEKIQFLDVLVYRNSMNGIETSVYTKPTDPNQILHFHSNHPPHTKKSIPISQLMRVDKIVSNTEERARQRQLMCKKFMDRGYPGKVLQMAQKKIASNVTQQTGRKNADSANKRIPFVSEFSNSSDNIGKVLRRHWHILSKAYPQIGEFVAPPVMSYRRGKTIGGMVTSSEVKTQVKRRDAFLGRRKLGMYPCLGCVQCSHVIKGEAFIHPSSGEKILLRGLFTCVSKYVIYALTCPCGFIYIGETTQMVKSRISQHKSSINLGNMRLPVSKHFLEAGHVADQLKYMVLEGIPPLKFGGNRELKLKQREVWWIHRLKTLAPSGLNRDYDLYLFL</sequence>
<evidence type="ECO:0000313" key="2">
    <source>
        <dbReference type="EMBL" id="OCT79083.1"/>
    </source>
</evidence>
<name>A0A974HIJ2_XENLA</name>
<protein>
    <recommendedName>
        <fullName evidence="1">GIY-YIG domain-containing protein</fullName>
    </recommendedName>
</protein>
<dbReference type="PROSITE" id="PS50164">
    <property type="entry name" value="GIY_YIG"/>
    <property type="match status" value="1"/>
</dbReference>
<dbReference type="Pfam" id="PF26215">
    <property type="entry name" value="HTH_animal"/>
    <property type="match status" value="1"/>
</dbReference>
<dbReference type="Pfam" id="PF01541">
    <property type="entry name" value="GIY-YIG"/>
    <property type="match status" value="1"/>
</dbReference>
<proteinExistence type="predicted"/>
<evidence type="ECO:0000259" key="1">
    <source>
        <dbReference type="PROSITE" id="PS50164"/>
    </source>
</evidence>
<dbReference type="CDD" id="cd10442">
    <property type="entry name" value="GIY-YIG_PLEs"/>
    <property type="match status" value="1"/>
</dbReference>
<feature type="domain" description="GIY-YIG" evidence="1">
    <location>
        <begin position="238"/>
        <end position="337"/>
    </location>
</feature>
<dbReference type="PANTHER" id="PTHR21301">
    <property type="entry name" value="REVERSE TRANSCRIPTASE"/>
    <property type="match status" value="1"/>
</dbReference>
<dbReference type="Proteomes" id="UP000694892">
    <property type="component" value="Chromosome 5S"/>
</dbReference>
<dbReference type="PANTHER" id="PTHR21301:SF12">
    <property type="match status" value="1"/>
</dbReference>
<dbReference type="InterPro" id="IPR035901">
    <property type="entry name" value="GIY-YIG_endonuc_sf"/>
</dbReference>
<accession>A0A974HIJ2</accession>
<evidence type="ECO:0000313" key="3">
    <source>
        <dbReference type="Proteomes" id="UP000694892"/>
    </source>
</evidence>
<dbReference type="AlphaFoldDB" id="A0A974HIJ2"/>
<dbReference type="Gene3D" id="3.40.1440.10">
    <property type="entry name" value="GIY-YIG endonuclease"/>
    <property type="match status" value="1"/>
</dbReference>
<reference evidence="3" key="1">
    <citation type="journal article" date="2016" name="Nature">
        <title>Genome evolution in the allotetraploid frog Xenopus laevis.</title>
        <authorList>
            <person name="Session A.M."/>
            <person name="Uno Y."/>
            <person name="Kwon T."/>
            <person name="Chapman J.A."/>
            <person name="Toyoda A."/>
            <person name="Takahashi S."/>
            <person name="Fukui A."/>
            <person name="Hikosaka A."/>
            <person name="Suzuki A."/>
            <person name="Kondo M."/>
            <person name="van Heeringen S.J."/>
            <person name="Quigley I."/>
            <person name="Heinz S."/>
            <person name="Ogino H."/>
            <person name="Ochi H."/>
            <person name="Hellsten U."/>
            <person name="Lyons J.B."/>
            <person name="Simakov O."/>
            <person name="Putnam N."/>
            <person name="Stites J."/>
            <person name="Kuroki Y."/>
            <person name="Tanaka T."/>
            <person name="Michiue T."/>
            <person name="Watanabe M."/>
            <person name="Bogdanovic O."/>
            <person name="Lister R."/>
            <person name="Georgiou G."/>
            <person name="Paranjpe S.S."/>
            <person name="van Kruijsbergen I."/>
            <person name="Shu S."/>
            <person name="Carlson J."/>
            <person name="Kinoshita T."/>
            <person name="Ohta Y."/>
            <person name="Mawaribuchi S."/>
            <person name="Jenkins J."/>
            <person name="Grimwood J."/>
            <person name="Schmutz J."/>
            <person name="Mitros T."/>
            <person name="Mozaffari S.V."/>
            <person name="Suzuki Y."/>
            <person name="Haramoto Y."/>
            <person name="Yamamoto T.S."/>
            <person name="Takagi C."/>
            <person name="Heald R."/>
            <person name="Miller K."/>
            <person name="Haudenschild C."/>
            <person name="Kitzman J."/>
            <person name="Nakayama T."/>
            <person name="Izutsu Y."/>
            <person name="Robert J."/>
            <person name="Fortriede J."/>
            <person name="Burns K."/>
            <person name="Lotay V."/>
            <person name="Karimi K."/>
            <person name="Yasuoka Y."/>
            <person name="Dichmann D.S."/>
            <person name="Flajnik M.F."/>
            <person name="Houston D.W."/>
            <person name="Shendure J."/>
            <person name="DuPasquier L."/>
            <person name="Vize P.D."/>
            <person name="Zorn A.M."/>
            <person name="Ito M."/>
            <person name="Marcotte E.M."/>
            <person name="Wallingford J.B."/>
            <person name="Ito Y."/>
            <person name="Asashima M."/>
            <person name="Ueno N."/>
            <person name="Matsuda Y."/>
            <person name="Veenstra G.J."/>
            <person name="Fujiyama A."/>
            <person name="Harland R.M."/>
            <person name="Taira M."/>
            <person name="Rokhsar D.S."/>
        </authorList>
    </citation>
    <scope>NUCLEOTIDE SEQUENCE [LARGE SCALE GENOMIC DNA]</scope>
    <source>
        <strain evidence="3">J</strain>
    </source>
</reference>
<dbReference type="InterPro" id="IPR058912">
    <property type="entry name" value="HTH_animal"/>
</dbReference>
<dbReference type="InterPro" id="IPR000305">
    <property type="entry name" value="GIY-YIG_endonuc"/>
</dbReference>
<organism evidence="2 3">
    <name type="scientific">Xenopus laevis</name>
    <name type="common">African clawed frog</name>
    <dbReference type="NCBI Taxonomy" id="8355"/>
    <lineage>
        <taxon>Eukaryota</taxon>
        <taxon>Metazoa</taxon>
        <taxon>Chordata</taxon>
        <taxon>Craniata</taxon>
        <taxon>Vertebrata</taxon>
        <taxon>Euteleostomi</taxon>
        <taxon>Amphibia</taxon>
        <taxon>Batrachia</taxon>
        <taxon>Anura</taxon>
        <taxon>Pipoidea</taxon>
        <taxon>Pipidae</taxon>
        <taxon>Xenopodinae</taxon>
        <taxon>Xenopus</taxon>
        <taxon>Xenopus</taxon>
    </lineage>
</organism>
<dbReference type="EMBL" id="CM004475">
    <property type="protein sequence ID" value="OCT79083.1"/>
    <property type="molecule type" value="Genomic_DNA"/>
</dbReference>